<dbReference type="EMBL" id="KV918924">
    <property type="protein sequence ID" value="OSX74931.1"/>
    <property type="molecule type" value="Genomic_DNA"/>
</dbReference>
<evidence type="ECO:0000256" key="1">
    <source>
        <dbReference type="SAM" id="MobiDB-lite"/>
    </source>
</evidence>
<evidence type="ECO:0000313" key="3">
    <source>
        <dbReference type="Proteomes" id="UP000218209"/>
    </source>
</evidence>
<proteinExistence type="predicted"/>
<gene>
    <name evidence="2" type="ORF">BU14_0261s0022</name>
</gene>
<name>A0A1X6P225_PORUM</name>
<keyword evidence="3" id="KW-1185">Reference proteome</keyword>
<dbReference type="Proteomes" id="UP000218209">
    <property type="component" value="Unassembled WGS sequence"/>
</dbReference>
<sequence length="443" mass="48131">MRTSMVNSLEKVRSAMGVSMADLFLVLSAPLKISRLAAGRGVLYGEKTCVVRNGNTSWPFSAVRRTRGGSWICLSCRTSDGTCGHAAAAVEAAKAEAEGLDDSSDSDVDKEEGDEEQLLEFAGLNAIDDQEATGAMKLPPHLPGATKPLVAVNRFKWSPRSAALRHFVPPLVAQQERALHMRALRDPSHHVQYAAGAMCPYCLVGRSAIKPIDYKKGKVEFEDGVVPATVETWRCHQCLFRVLLDGKARDVVFHSCYTIYSEAFLFEMAVNLSRNGSSLHSASYLREAFKELHTGSKYPLAQKEMRSVTVLRKAMLLYLALVIKGLPHDTVSCATCRRPDGSYAIVSFDGLQLGYRVKYKIAFNRTDIKIHAVPHASLAPCLITDDALSKAIGSTLSTKKEVVATKSANANITVTSMRGHVMALALLLGNVVVDGVEKSFAGD</sequence>
<feature type="compositionally biased region" description="Acidic residues" evidence="1">
    <location>
        <begin position="98"/>
        <end position="114"/>
    </location>
</feature>
<feature type="region of interest" description="Disordered" evidence="1">
    <location>
        <begin position="95"/>
        <end position="114"/>
    </location>
</feature>
<reference evidence="2 3" key="1">
    <citation type="submission" date="2017-03" db="EMBL/GenBank/DDBJ databases">
        <title>WGS assembly of Porphyra umbilicalis.</title>
        <authorList>
            <person name="Brawley S.H."/>
            <person name="Blouin N.A."/>
            <person name="Ficko-Blean E."/>
            <person name="Wheeler G.L."/>
            <person name="Lohr M."/>
            <person name="Goodson H.V."/>
            <person name="Jenkins J.W."/>
            <person name="Blaby-Haas C.E."/>
            <person name="Helliwell K.E."/>
            <person name="Chan C."/>
            <person name="Marriage T."/>
            <person name="Bhattacharya D."/>
            <person name="Klein A.S."/>
            <person name="Badis Y."/>
            <person name="Brodie J."/>
            <person name="Cao Y."/>
            <person name="Collen J."/>
            <person name="Dittami S.M."/>
            <person name="Gachon C.M."/>
            <person name="Green B.R."/>
            <person name="Karpowicz S."/>
            <person name="Kim J.W."/>
            <person name="Kudahl U."/>
            <person name="Lin S."/>
            <person name="Michel G."/>
            <person name="Mittag M."/>
            <person name="Olson B.J."/>
            <person name="Pangilinan J."/>
            <person name="Peng Y."/>
            <person name="Qiu H."/>
            <person name="Shu S."/>
            <person name="Singer J.T."/>
            <person name="Smith A.G."/>
            <person name="Sprecher B.N."/>
            <person name="Wagner V."/>
            <person name="Wang W."/>
            <person name="Wang Z.-Y."/>
            <person name="Yan J."/>
            <person name="Yarish C."/>
            <person name="Zoeuner-Riek S."/>
            <person name="Zhuang Y."/>
            <person name="Zou Y."/>
            <person name="Lindquist E.A."/>
            <person name="Grimwood J."/>
            <person name="Barry K."/>
            <person name="Rokhsar D.S."/>
            <person name="Schmutz J."/>
            <person name="Stiller J.W."/>
            <person name="Grossman A.R."/>
            <person name="Prochnik S.E."/>
        </authorList>
    </citation>
    <scope>NUCLEOTIDE SEQUENCE [LARGE SCALE GENOMIC DNA]</scope>
    <source>
        <strain evidence="2">4086291</strain>
    </source>
</reference>
<dbReference type="AlphaFoldDB" id="A0A1X6P225"/>
<organism evidence="2 3">
    <name type="scientific">Porphyra umbilicalis</name>
    <name type="common">Purple laver</name>
    <name type="synonym">Red alga</name>
    <dbReference type="NCBI Taxonomy" id="2786"/>
    <lineage>
        <taxon>Eukaryota</taxon>
        <taxon>Rhodophyta</taxon>
        <taxon>Bangiophyceae</taxon>
        <taxon>Bangiales</taxon>
        <taxon>Bangiaceae</taxon>
        <taxon>Porphyra</taxon>
    </lineage>
</organism>
<protein>
    <submittedName>
        <fullName evidence="2">Uncharacterized protein</fullName>
    </submittedName>
</protein>
<accession>A0A1X6P225</accession>
<evidence type="ECO:0000313" key="2">
    <source>
        <dbReference type="EMBL" id="OSX74931.1"/>
    </source>
</evidence>